<dbReference type="InterPro" id="IPR000551">
    <property type="entry name" value="MerR-type_HTH_dom"/>
</dbReference>
<proteinExistence type="predicted"/>
<dbReference type="EMBL" id="BMOM01000036">
    <property type="protein sequence ID" value="GGM19423.1"/>
    <property type="molecule type" value="Genomic_DNA"/>
</dbReference>
<keyword evidence="3" id="KW-1185">Reference proteome</keyword>
<dbReference type="Proteomes" id="UP000661918">
    <property type="component" value="Unassembled WGS sequence"/>
</dbReference>
<dbReference type="SUPFAM" id="SSF46955">
    <property type="entry name" value="Putative DNA-binding domain"/>
    <property type="match status" value="1"/>
</dbReference>
<protein>
    <recommendedName>
        <fullName evidence="1">HTH merR-type domain-containing protein</fullName>
    </recommendedName>
</protein>
<dbReference type="Pfam" id="PF13411">
    <property type="entry name" value="MerR_1"/>
    <property type="match status" value="1"/>
</dbReference>
<evidence type="ECO:0000313" key="2">
    <source>
        <dbReference type="EMBL" id="GGM19423.1"/>
    </source>
</evidence>
<comment type="caution">
    <text evidence="2">The sequence shown here is derived from an EMBL/GenBank/DDBJ whole genome shotgun (WGS) entry which is preliminary data.</text>
</comment>
<feature type="domain" description="HTH merR-type" evidence="1">
    <location>
        <begin position="38"/>
        <end position="89"/>
    </location>
</feature>
<evidence type="ECO:0000259" key="1">
    <source>
        <dbReference type="Pfam" id="PF13411"/>
    </source>
</evidence>
<gene>
    <name evidence="2" type="ORF">GCM10010841_29320</name>
</gene>
<evidence type="ECO:0000313" key="3">
    <source>
        <dbReference type="Proteomes" id="UP000661918"/>
    </source>
</evidence>
<accession>A0ABQ2GXZ5</accession>
<sequence>MLDIAPDWTGGIDEFVATANAWLTQLLPEDRAARPKDEVNARLVRHYTTVGLLPLPRREGREARYGRLHLLQLLALRRLMADGLSGKALYSTLSGQDETGLAQLAQEGATGEAASGPPSDALAYLQNLKAQAKRPRPVAPLPTFFHAAPVPELQPRRQRPSRVEATPLVRVTPQPGLELTLGPDFTAPQSEEEWTRLLRQVRRAVDAAGQATSERQ</sequence>
<dbReference type="Gene3D" id="1.10.1660.10">
    <property type="match status" value="1"/>
</dbReference>
<reference evidence="3" key="1">
    <citation type="journal article" date="2019" name="Int. J. Syst. Evol. Microbiol.">
        <title>The Global Catalogue of Microorganisms (GCM) 10K type strain sequencing project: providing services to taxonomists for standard genome sequencing and annotation.</title>
        <authorList>
            <consortium name="The Broad Institute Genomics Platform"/>
            <consortium name="The Broad Institute Genome Sequencing Center for Infectious Disease"/>
            <person name="Wu L."/>
            <person name="Ma J."/>
        </authorList>
    </citation>
    <scope>NUCLEOTIDE SEQUENCE [LARGE SCALE GENOMIC DNA]</scope>
    <source>
        <strain evidence="3">JCM 15443</strain>
    </source>
</reference>
<dbReference type="InterPro" id="IPR009061">
    <property type="entry name" value="DNA-bd_dom_put_sf"/>
</dbReference>
<dbReference type="RefSeq" id="WP_188905102.1">
    <property type="nucleotide sequence ID" value="NZ_BMOM01000036.1"/>
</dbReference>
<organism evidence="2 3">
    <name type="scientific">Deinococcus aerophilus</name>
    <dbReference type="NCBI Taxonomy" id="522488"/>
    <lineage>
        <taxon>Bacteria</taxon>
        <taxon>Thermotogati</taxon>
        <taxon>Deinococcota</taxon>
        <taxon>Deinococci</taxon>
        <taxon>Deinococcales</taxon>
        <taxon>Deinococcaceae</taxon>
        <taxon>Deinococcus</taxon>
    </lineage>
</organism>
<name>A0ABQ2GXZ5_9DEIO</name>